<feature type="domain" description="CUE" evidence="3">
    <location>
        <begin position="323"/>
        <end position="366"/>
    </location>
</feature>
<dbReference type="OrthoDB" id="5577209at2759"/>
<dbReference type="PROSITE" id="PS51140">
    <property type="entry name" value="CUE"/>
    <property type="match status" value="1"/>
</dbReference>
<dbReference type="InterPro" id="IPR003892">
    <property type="entry name" value="CUE"/>
</dbReference>
<dbReference type="GO" id="GO:0043130">
    <property type="term" value="F:ubiquitin binding"/>
    <property type="evidence" value="ECO:0007669"/>
    <property type="project" value="InterPro"/>
</dbReference>
<feature type="region of interest" description="Disordered" evidence="2">
    <location>
        <begin position="504"/>
        <end position="530"/>
    </location>
</feature>
<dbReference type="Proteomes" id="UP000590412">
    <property type="component" value="Unassembled WGS sequence"/>
</dbReference>
<dbReference type="SMART" id="SM00546">
    <property type="entry name" value="CUE"/>
    <property type="match status" value="1"/>
</dbReference>
<gene>
    <name evidence="4" type="ORF">FOB60_002003</name>
</gene>
<comment type="caution">
    <text evidence="4">The sequence shown here is derived from an EMBL/GenBank/DDBJ whole genome shotgun (WGS) entry which is preliminary data.</text>
</comment>
<feature type="compositionally biased region" description="Basic residues" evidence="2">
    <location>
        <begin position="605"/>
        <end position="619"/>
    </location>
</feature>
<dbReference type="EMBL" id="JABWAB010000003">
    <property type="protein sequence ID" value="KAF6057448.1"/>
    <property type="molecule type" value="Genomic_DNA"/>
</dbReference>
<evidence type="ECO:0000313" key="4">
    <source>
        <dbReference type="EMBL" id="KAF6057448.1"/>
    </source>
</evidence>
<dbReference type="InterPro" id="IPR041808">
    <property type="entry name" value="Cue3_CUE"/>
</dbReference>
<feature type="region of interest" description="Disordered" evidence="2">
    <location>
        <begin position="553"/>
        <end position="632"/>
    </location>
</feature>
<dbReference type="CDD" id="cd14373">
    <property type="entry name" value="CUE_Cue3p_like"/>
    <property type="match status" value="1"/>
</dbReference>
<evidence type="ECO:0000259" key="3">
    <source>
        <dbReference type="PROSITE" id="PS51140"/>
    </source>
</evidence>
<sequence>MSEAESIYIPIPHFPPFKLRSSMIDKDPVIWAHLLEAYIKLIQLLLDPQSPKLSVKSQQQLHLFLQIYLKETSTEGERIFSLGAINPDIKSNTETLRAYVFHLIKNYGFVKLSMTGEMIWDFVRIYCEKNAQTVRGLIDGSFKSKFNDNKKSGSISSIPVLQKYLEKLISEGKVRSTHLKFLTMLLGQHVSKTTYSMGSSKIVNTSQNNNSLQFAESFVTTNWIEFLDLAYADGKSPNAELVKNVMVLSIVSLSAPKLAKLASSLGISSVDTLSIAPLFGAIITSDPLKDLIPKLEEKLPFLRFVSKDVENESEEESEGKYEENVEGISLLVDLFPDLTERKAKIILKDYSGDVEYVTNLLLENPDRISSIEEKKPSAQNKPAEVANHNIPKRSIYDDDDISKGDFSKASIVFGKKNRKQIGVADDVLKKKTLNAALRLMYESDEDEPDDTYDDQEKTTGSEMEDDSKKWKGSKMTPLIDESKPAFSPVDPMERHLFGIFKKDGTNAFDKSSRKSSHRQQMKKDTNWSDEQIEGWLRMLLKSPRRYKILEENYFYGGGNPNRQPRAPKQANGPVEGSSSKSPTAKSKEQPKEQVKRSHARNEKNKARKSNHNRKSRHDKKSSLQLAGMKSEG</sequence>
<evidence type="ECO:0000313" key="5">
    <source>
        <dbReference type="Proteomes" id="UP000590412"/>
    </source>
</evidence>
<name>A0A8X7TDA8_CANPA</name>
<feature type="region of interest" description="Disordered" evidence="2">
    <location>
        <begin position="440"/>
        <end position="487"/>
    </location>
</feature>
<organism evidence="4 5">
    <name type="scientific">Candida parapsilosis</name>
    <name type="common">Yeast</name>
    <dbReference type="NCBI Taxonomy" id="5480"/>
    <lineage>
        <taxon>Eukaryota</taxon>
        <taxon>Fungi</taxon>
        <taxon>Dikarya</taxon>
        <taxon>Ascomycota</taxon>
        <taxon>Saccharomycotina</taxon>
        <taxon>Pichiomycetes</taxon>
        <taxon>Debaryomycetaceae</taxon>
        <taxon>Candida/Lodderomyces clade</taxon>
        <taxon>Candida</taxon>
    </lineage>
</organism>
<dbReference type="PANTHER" id="PTHR21494">
    <property type="entry name" value="ACTIVATING SIGNAL COINTEGRATOR 1 COMPLEX SUBUNIT 2 ASC-1 COMPLEX SUBUNIT P100"/>
    <property type="match status" value="1"/>
</dbReference>
<proteinExistence type="predicted"/>
<reference evidence="4" key="1">
    <citation type="submission" date="2020-03" db="EMBL/GenBank/DDBJ databases">
        <title>FDA dAtabase for Regulatory Grade micrObial Sequences (FDA-ARGOS): Supporting development and validation of Infectious Disease Dx tests.</title>
        <authorList>
            <person name="Campos J."/>
            <person name="Goldberg B."/>
            <person name="Tallon L."/>
            <person name="Sadzewicz L."/>
            <person name="Vavikolanu K."/>
            <person name="Mehta A."/>
            <person name="Aluvathingal J."/>
            <person name="Nadendla S."/>
            <person name="Nandy P."/>
            <person name="Geyer C."/>
            <person name="Yan Y."/>
            <person name="Sichtig H."/>
        </authorList>
    </citation>
    <scope>NUCLEOTIDE SEQUENCE [LARGE SCALE GENOMIC DNA]</scope>
    <source>
        <strain evidence="4">FDAARGOS_652</strain>
    </source>
</reference>
<feature type="compositionally biased region" description="Acidic residues" evidence="2">
    <location>
        <begin position="442"/>
        <end position="453"/>
    </location>
</feature>
<dbReference type="AlphaFoldDB" id="A0A8X7TDA8"/>
<protein>
    <recommendedName>
        <fullName evidence="3">CUE domain-containing protein</fullName>
    </recommendedName>
</protein>
<dbReference type="PANTHER" id="PTHR21494:SF0">
    <property type="entry name" value="ACTIVATING SIGNAL COINTEGRATOR 1 COMPLEX SUBUNIT 2"/>
    <property type="match status" value="1"/>
</dbReference>
<evidence type="ECO:0000256" key="1">
    <source>
        <dbReference type="ARBA" id="ARBA00022786"/>
    </source>
</evidence>
<evidence type="ECO:0000256" key="2">
    <source>
        <dbReference type="SAM" id="MobiDB-lite"/>
    </source>
</evidence>
<keyword evidence="1" id="KW-0833">Ubl conjugation pathway</keyword>
<feature type="compositionally biased region" description="Basic and acidic residues" evidence="2">
    <location>
        <begin position="585"/>
        <end position="604"/>
    </location>
</feature>
<dbReference type="InterPro" id="IPR052586">
    <property type="entry name" value="ASCC2"/>
</dbReference>
<accession>A0A8X7TDA8</accession>